<feature type="binding site" evidence="6">
    <location>
        <position position="258"/>
    </location>
    <ligand>
        <name>Fe cation</name>
        <dbReference type="ChEBI" id="CHEBI:24875"/>
        <label>1</label>
    </ligand>
</feature>
<evidence type="ECO:0000313" key="9">
    <source>
        <dbReference type="Proteomes" id="UP000238375"/>
    </source>
</evidence>
<accession>A0A2T0T8N0</accession>
<dbReference type="PANTHER" id="PTHR10161:SF14">
    <property type="entry name" value="TARTRATE-RESISTANT ACID PHOSPHATASE TYPE 5"/>
    <property type="match status" value="1"/>
</dbReference>
<evidence type="ECO:0000256" key="5">
    <source>
        <dbReference type="PIRNR" id="PIRNR000898"/>
    </source>
</evidence>
<protein>
    <recommendedName>
        <fullName evidence="2 5">acid phosphatase</fullName>
        <ecNumber evidence="2 5">3.1.3.2</ecNumber>
    </recommendedName>
</protein>
<keyword evidence="9" id="KW-1185">Reference proteome</keyword>
<evidence type="ECO:0000313" key="8">
    <source>
        <dbReference type="EMBL" id="PRY42025.1"/>
    </source>
</evidence>
<feature type="binding site" evidence="6">
    <location>
        <position position="256"/>
    </location>
    <ligand>
        <name>Fe cation</name>
        <dbReference type="ChEBI" id="CHEBI:24875"/>
        <label>2</label>
    </ligand>
</feature>
<evidence type="ECO:0000256" key="3">
    <source>
        <dbReference type="ARBA" id="ARBA00022729"/>
    </source>
</evidence>
<dbReference type="GO" id="GO:0046872">
    <property type="term" value="F:metal ion binding"/>
    <property type="evidence" value="ECO:0007669"/>
    <property type="project" value="UniProtKB-KW"/>
</dbReference>
<feature type="binding site" evidence="6">
    <location>
        <position position="55"/>
    </location>
    <ligand>
        <name>Fe cation</name>
        <dbReference type="ChEBI" id="CHEBI:24875"/>
        <label>1</label>
    </ligand>
</feature>
<feature type="binding site" evidence="6">
    <location>
        <position position="126"/>
    </location>
    <ligand>
        <name>Fe cation</name>
        <dbReference type="ChEBI" id="CHEBI:24875"/>
        <label>2</label>
    </ligand>
</feature>
<dbReference type="InterPro" id="IPR029052">
    <property type="entry name" value="Metallo-depent_PP-like"/>
</dbReference>
<sequence>MKTVLSALLVCLTIHVSRAQRPVDYSGQLAAGYELGVIPGLQTLDNALNFAVIGDWGRQGEFHQREVALQMAKAMAGLGGSFIISTGDNIYPQGVASVQDPLWQSSFEQVYHYAWLQRDWYAILGNHDYYGNVDAQIEYGKISRRWHMPARYYTMKKRLSGGKTVQFVFLDTNGLENGYYNDPEMAGELSRQDTTAQLRWLRETLADADPSIRWRVVVGHHPLYTAGKRVAVSGPVRSKLEPILNQYKVDVYLCGHDHDLQYNKAAGPTHHFLSGAGSELSNVPHQMPWNVFYKGVNGFMTFSVQPDQFLVQIIDAKGAILYTKLIPKG</sequence>
<feature type="binding site" evidence="6">
    <location>
        <position position="220"/>
    </location>
    <ligand>
        <name>Fe cation</name>
        <dbReference type="ChEBI" id="CHEBI:24875"/>
        <label>2</label>
    </ligand>
</feature>
<keyword evidence="5 6" id="KW-0408">Iron</keyword>
<gene>
    <name evidence="8" type="ORF">CLV58_105228</name>
</gene>
<feature type="binding site" evidence="6">
    <location>
        <position position="91"/>
    </location>
    <ligand>
        <name>Fe cation</name>
        <dbReference type="ChEBI" id="CHEBI:24875"/>
        <label>1</label>
    </ligand>
</feature>
<name>A0A2T0T8N0_9BACT</name>
<dbReference type="EMBL" id="PVTE01000005">
    <property type="protein sequence ID" value="PRY42025.1"/>
    <property type="molecule type" value="Genomic_DNA"/>
</dbReference>
<feature type="binding site" evidence="6">
    <location>
        <position position="88"/>
    </location>
    <ligand>
        <name>Fe cation</name>
        <dbReference type="ChEBI" id="CHEBI:24875"/>
        <label>1</label>
    </ligand>
</feature>
<dbReference type="GO" id="GO:0003993">
    <property type="term" value="F:acid phosphatase activity"/>
    <property type="evidence" value="ECO:0007669"/>
    <property type="project" value="UniProtKB-UniRule"/>
</dbReference>
<evidence type="ECO:0000256" key="1">
    <source>
        <dbReference type="ARBA" id="ARBA00000032"/>
    </source>
</evidence>
<dbReference type="InterPro" id="IPR051558">
    <property type="entry name" value="Metallophosphoesterase_PAP"/>
</dbReference>
<dbReference type="Proteomes" id="UP000238375">
    <property type="component" value="Unassembled WGS sequence"/>
</dbReference>
<dbReference type="InterPro" id="IPR024927">
    <property type="entry name" value="Acid_PPase"/>
</dbReference>
<reference evidence="8 9" key="1">
    <citation type="submission" date="2018-03" db="EMBL/GenBank/DDBJ databases">
        <title>Genomic Encyclopedia of Archaeal and Bacterial Type Strains, Phase II (KMG-II): from individual species to whole genera.</title>
        <authorList>
            <person name="Goeker M."/>
        </authorList>
    </citation>
    <scope>NUCLEOTIDE SEQUENCE [LARGE SCALE GENOMIC DNA]</scope>
    <source>
        <strain evidence="8 9">DSM 28354</strain>
    </source>
</reference>
<evidence type="ECO:0000256" key="6">
    <source>
        <dbReference type="PIRSR" id="PIRSR000898-1"/>
    </source>
</evidence>
<dbReference type="AlphaFoldDB" id="A0A2T0T8N0"/>
<keyword evidence="4 5" id="KW-0378">Hydrolase</keyword>
<dbReference type="PIRSF" id="PIRSF000898">
    <property type="entry name" value="Acid_Ptase_5"/>
    <property type="match status" value="1"/>
</dbReference>
<dbReference type="Gene3D" id="3.60.21.10">
    <property type="match status" value="1"/>
</dbReference>
<feature type="binding site" evidence="6">
    <location>
        <position position="88"/>
    </location>
    <ligand>
        <name>Fe cation</name>
        <dbReference type="ChEBI" id="CHEBI:24875"/>
        <label>2</label>
    </ligand>
</feature>
<dbReference type="RefSeq" id="WP_106137220.1">
    <property type="nucleotide sequence ID" value="NZ_PVTE01000005.1"/>
</dbReference>
<keyword evidence="3" id="KW-0732">Signal</keyword>
<comment type="cofactor">
    <cofactor evidence="6">
        <name>Fe cation</name>
        <dbReference type="ChEBI" id="CHEBI:24875"/>
    </cofactor>
    <text evidence="6">Binds 2 iron ions per subunit.</text>
</comment>
<evidence type="ECO:0000256" key="2">
    <source>
        <dbReference type="ARBA" id="ARBA00012646"/>
    </source>
</evidence>
<evidence type="ECO:0000259" key="7">
    <source>
        <dbReference type="Pfam" id="PF00149"/>
    </source>
</evidence>
<keyword evidence="6" id="KW-0479">Metal-binding</keyword>
<evidence type="ECO:0000256" key="4">
    <source>
        <dbReference type="ARBA" id="ARBA00022801"/>
    </source>
</evidence>
<dbReference type="EC" id="3.1.3.2" evidence="2 5"/>
<dbReference type="SUPFAM" id="SSF56300">
    <property type="entry name" value="Metallo-dependent phosphatases"/>
    <property type="match status" value="1"/>
</dbReference>
<proteinExistence type="predicted"/>
<dbReference type="PANTHER" id="PTHR10161">
    <property type="entry name" value="TARTRATE-RESISTANT ACID PHOSPHATASE TYPE 5"/>
    <property type="match status" value="1"/>
</dbReference>
<comment type="caution">
    <text evidence="8">The sequence shown here is derived from an EMBL/GenBank/DDBJ whole genome shotgun (WGS) entry which is preliminary data.</text>
</comment>
<organism evidence="8 9">
    <name type="scientific">Spirosoma oryzae</name>
    <dbReference type="NCBI Taxonomy" id="1469603"/>
    <lineage>
        <taxon>Bacteria</taxon>
        <taxon>Pseudomonadati</taxon>
        <taxon>Bacteroidota</taxon>
        <taxon>Cytophagia</taxon>
        <taxon>Cytophagales</taxon>
        <taxon>Cytophagaceae</taxon>
        <taxon>Spirosoma</taxon>
    </lineage>
</organism>
<dbReference type="Pfam" id="PF00149">
    <property type="entry name" value="Metallophos"/>
    <property type="match status" value="1"/>
</dbReference>
<comment type="catalytic activity">
    <reaction evidence="1 5">
        <text>a phosphate monoester + H2O = an alcohol + phosphate</text>
        <dbReference type="Rhea" id="RHEA:15017"/>
        <dbReference type="ChEBI" id="CHEBI:15377"/>
        <dbReference type="ChEBI" id="CHEBI:30879"/>
        <dbReference type="ChEBI" id="CHEBI:43474"/>
        <dbReference type="ChEBI" id="CHEBI:67140"/>
        <dbReference type="EC" id="3.1.3.2"/>
    </reaction>
</comment>
<dbReference type="OrthoDB" id="9809781at2"/>
<dbReference type="InterPro" id="IPR004843">
    <property type="entry name" value="Calcineurin-like_PHP"/>
</dbReference>
<feature type="domain" description="Calcineurin-like phosphoesterase" evidence="7">
    <location>
        <begin position="49"/>
        <end position="259"/>
    </location>
</feature>